<feature type="coiled-coil region" evidence="1">
    <location>
        <begin position="176"/>
        <end position="206"/>
    </location>
</feature>
<evidence type="ECO:0000256" key="1">
    <source>
        <dbReference type="SAM" id="Coils"/>
    </source>
</evidence>
<sequence length="587" mass="66755">MKKENFFNDENSCLNSYDNRYKSIIKTSGLPEKLEKHLSSEKDRELEYLYEENRHLLLEVAKLRRINQVLNKDVVKKNEIIDNLDSNLAEAEEQLKIVKKSQRNRELLKETLLLQPNVGISKDKLESCDDTNTTKYGNFNTVDIKPKLTATNASRPKSSTTSVETRLLQNALIESLHEQQCERKAYQELKHEIEKLQKEVYMMQNDINSTNNSVLEQSNVFASKVNDEIENHKTRSSFTSSTSSQSLAQELLEPISSESLNNKIIPPRSVHLLMGETITNRNLKPDINISDSQGKSETSNLFKNGVPILPDNYYSSFPPTTYNSSAPYSFVTMNSSGSSNYVPPSMNIFPYFTTSIPNRFPKLGYSFVPTLNYSQPINKNFNQLKYPVQSSIYQTTIQSNNCQYTAKAPLIRRSITPFQTRYGTHSNFQIYDNLQTFSSINNIPSSNPPFLFAVNQSNNMNNNYTVPHNIPTSYKLTLTPRFRRRNHKSPIPPNNRYHSFDPIRRCDTGNLRNENIHNANFGSGDSVDSGYIKFKASIVPSTGSVTSIESKYSPSTVDSSSRVRVSPGISSGYCPCNEAKSCYEHFH</sequence>
<dbReference type="AlphaFoldDB" id="A0A1J4MSA8"/>
<protein>
    <submittedName>
        <fullName evidence="2">Uncharacterized protein</fullName>
    </submittedName>
</protein>
<dbReference type="VEuPathDB" id="CryptoDB:cand_021970"/>
<keyword evidence="3" id="KW-1185">Reference proteome</keyword>
<dbReference type="GeneID" id="92366381"/>
<evidence type="ECO:0000313" key="3">
    <source>
        <dbReference type="Proteomes" id="UP000186804"/>
    </source>
</evidence>
<reference evidence="2 3" key="1">
    <citation type="submission" date="2016-10" db="EMBL/GenBank/DDBJ databases">
        <title>Reductive evolution of mitochondrial metabolism and differential evolution of invasion-related proteins in Cryptosporidium.</title>
        <authorList>
            <person name="Liu S."/>
            <person name="Roellig D.M."/>
            <person name="Guo Y."/>
            <person name="Li N."/>
            <person name="Frace M.A."/>
            <person name="Tang K."/>
            <person name="Zhang L."/>
            <person name="Feng Y."/>
            <person name="Xiao L."/>
        </authorList>
    </citation>
    <scope>NUCLEOTIDE SEQUENCE [LARGE SCALE GENOMIC DNA]</scope>
    <source>
        <strain evidence="2">30847</strain>
    </source>
</reference>
<proteinExistence type="predicted"/>
<keyword evidence="1" id="KW-0175">Coiled coil</keyword>
<dbReference type="OrthoDB" id="343474at2759"/>
<accession>A0A1J4MSA8</accession>
<feature type="coiled-coil region" evidence="1">
    <location>
        <begin position="74"/>
        <end position="101"/>
    </location>
</feature>
<comment type="caution">
    <text evidence="2">The sequence shown here is derived from an EMBL/GenBank/DDBJ whole genome shotgun (WGS) entry which is preliminary data.</text>
</comment>
<dbReference type="RefSeq" id="XP_067068916.1">
    <property type="nucleotide sequence ID" value="XM_067212427.1"/>
</dbReference>
<dbReference type="Proteomes" id="UP000186804">
    <property type="component" value="Unassembled WGS sequence"/>
</dbReference>
<organism evidence="2 3">
    <name type="scientific">Cryptosporidium andersoni</name>
    <dbReference type="NCBI Taxonomy" id="117008"/>
    <lineage>
        <taxon>Eukaryota</taxon>
        <taxon>Sar</taxon>
        <taxon>Alveolata</taxon>
        <taxon>Apicomplexa</taxon>
        <taxon>Conoidasida</taxon>
        <taxon>Coccidia</taxon>
        <taxon>Eucoccidiorida</taxon>
        <taxon>Eimeriorina</taxon>
        <taxon>Cryptosporidiidae</taxon>
        <taxon>Cryptosporidium</taxon>
    </lineage>
</organism>
<gene>
    <name evidence="2" type="ORF">cand_021970</name>
</gene>
<evidence type="ECO:0000313" key="2">
    <source>
        <dbReference type="EMBL" id="OII77070.1"/>
    </source>
</evidence>
<dbReference type="EMBL" id="LRBS01000046">
    <property type="protein sequence ID" value="OII77070.1"/>
    <property type="molecule type" value="Genomic_DNA"/>
</dbReference>
<name>A0A1J4MSA8_9CRYT</name>